<protein>
    <submittedName>
        <fullName evidence="1">CIC11C00000004732</fullName>
    </submittedName>
</protein>
<name>A0A1L0C131_9ASCO</name>
<sequence length="546" mass="63786">MSLTELPYNVLDDIVMFSSRLLQLRLAQLNNYLRHRVNLTLYKNIMIVDTVTDPVSTSSTLVCTDNVQQFAACLNLHTFGYIDKIVVNTHGSNSAQVLRGLYEKLLALWNYCDHAIHFVNYDVLSLRSANSLDSYLAQNSLQVMDIEEENCIVTRKDNKTMNLRNWFLVDTSEFLNAPYNEELQQLNLYVESNAYGYHADEMNHMSSSDAAMRNLENINEVFLHSPLAYLKFTEMLDTLNAPRLLLKRLSVTCSHRVRNNAPLDFAHMNKFFDLNNLEELEIQLSCIYHQECSNLCMVKFFEDWKHHNIQTMSLTKLKKFALVNYKTMGEAVQFKWIVENYVLSPLFANLVECYFNYDLSSTTLSMDWTKVCEGLRHLPDLEVLHISKFVNDWLHGLLSLLQERELRTWEVMLNRCTCDQCCQYRSSFIELARADKRNHYNHKIRLRDIDTHNASTSSIDFNLEENVKYLRYMAGQLRKEEVIMEQNLHSTGTMLNMNDMPIVHNQELDPFREMLKHSCLEEVFQVLKGWSPHLRKVNFGGVVLTD</sequence>
<evidence type="ECO:0000313" key="1">
    <source>
        <dbReference type="EMBL" id="SGZ57305.1"/>
    </source>
</evidence>
<gene>
    <name evidence="1" type="ORF">SAMEA4029009_CIC11G00000004732</name>
</gene>
<dbReference type="AlphaFoldDB" id="A0A1L0C131"/>
<dbReference type="Proteomes" id="UP000182259">
    <property type="component" value="Chromosome V"/>
</dbReference>
<evidence type="ECO:0000313" key="2">
    <source>
        <dbReference type="Proteomes" id="UP000182259"/>
    </source>
</evidence>
<proteinExistence type="predicted"/>
<reference evidence="1 2" key="1">
    <citation type="submission" date="2016-10" db="EMBL/GenBank/DDBJ databases">
        <authorList>
            <person name="de Groot N.N."/>
        </authorList>
    </citation>
    <scope>NUCLEOTIDE SEQUENCE [LARGE SCALE GENOMIC DNA]</scope>
    <source>
        <strain evidence="1 2">PYCC 4715</strain>
    </source>
</reference>
<organism evidence="1 2">
    <name type="scientific">Sungouiella intermedia</name>
    <dbReference type="NCBI Taxonomy" id="45354"/>
    <lineage>
        <taxon>Eukaryota</taxon>
        <taxon>Fungi</taxon>
        <taxon>Dikarya</taxon>
        <taxon>Ascomycota</taxon>
        <taxon>Saccharomycotina</taxon>
        <taxon>Pichiomycetes</taxon>
        <taxon>Metschnikowiaceae</taxon>
        <taxon>Sungouiella</taxon>
    </lineage>
</organism>
<accession>A0A1L0C131</accession>
<dbReference type="EMBL" id="LT635768">
    <property type="protein sequence ID" value="SGZ57305.1"/>
    <property type="molecule type" value="Genomic_DNA"/>
</dbReference>